<dbReference type="SUPFAM" id="SSF48371">
    <property type="entry name" value="ARM repeat"/>
    <property type="match status" value="1"/>
</dbReference>
<evidence type="ECO:0000313" key="2">
    <source>
        <dbReference type="WBParaSite" id="scaffold8397_cov317.g13019"/>
    </source>
</evidence>
<reference evidence="2" key="1">
    <citation type="submission" date="2022-11" db="UniProtKB">
        <authorList>
            <consortium name="WormBaseParasite"/>
        </authorList>
    </citation>
    <scope>IDENTIFICATION</scope>
</reference>
<dbReference type="InterPro" id="IPR011989">
    <property type="entry name" value="ARM-like"/>
</dbReference>
<organism evidence="1 2">
    <name type="scientific">Meloidogyne javanica</name>
    <name type="common">Root-knot nematode worm</name>
    <dbReference type="NCBI Taxonomy" id="6303"/>
    <lineage>
        <taxon>Eukaryota</taxon>
        <taxon>Metazoa</taxon>
        <taxon>Ecdysozoa</taxon>
        <taxon>Nematoda</taxon>
        <taxon>Chromadorea</taxon>
        <taxon>Rhabditida</taxon>
        <taxon>Tylenchina</taxon>
        <taxon>Tylenchomorpha</taxon>
        <taxon>Tylenchoidea</taxon>
        <taxon>Meloidogynidae</taxon>
        <taxon>Meloidogyninae</taxon>
        <taxon>Meloidogyne</taxon>
        <taxon>Meloidogyne incognita group</taxon>
    </lineage>
</organism>
<sequence length="1356" mass="155656">MGSYSERLDQSLKILENVSFDSTDAKLHSTLPSKLRRNPKISFESEKHALSEISLLLTNLDSLGAVGNQQISREKLSRAISVLFQFINHPEQSLRFLADQILDEIFRKFILKFQAPKVIAYLLTELDKKKSPARLICFILQKLSCVAVYTRAQRAEVYNAHFLCGMIQCIQSQDDSVQQAIQRYFPVIFDYFGPFISASHTERATELFNVAMKNLSSGGVKNRAASTVISCLAKLVPSILHKSFYQLSDIILQGRDDDEQHQHEIAGALNTLSVILTFVLENMNQNLAFMLKKLLCRVLCCLYSRGNEVVLASLEFLQKFVSKHQQFKDFIQQLAQFDPLFVQMLGSEERSTLKSDIYCVDEQRPSCSKSFEDELEKVETMSCFSMRTGYSLSRPASAWNSLHDLLAEQKMFGLNLDEQASDVPEQSRTTVDDTEENYQKIDENLLENDDNVSVSSAELFVDPLMNCLHQQQKSIGNSLWSLSQKSKNKCCFFKDPLQFDKLFVEKSKLIWYLKKTLHCQRNSNRLKGIFQIFINSIPFLCSIESLLLASCEYAINADADIDYFRVKAVRAEFISKIKWSYTLPQIRQKLLNEFCRVFLVQLFDKDPRVQKATLNALPLFVLNLDLCQNTNIFAPFSLPHCLESHSPLPVIIGLNDKQHSFFQPKICDENFFFIFNKIYSLTMDHFFEKKFGFISAVEVLINNFPQNYFSLINEKQLGGITKEKERSLTNSQKGEEPSVYSLFLLFLDFAENVICSLEEFGVVIRLITKLFSAISTYLINQNSTLNSTSTLLQLWNSCQKNNENAQQPLKSKPSNTNCIERCLLLYLRTLNLFYSIVAEEKVRRHKLLLHRTGLIAEGFVSNAAFLLSNPSSLILPEKSDYFSTTAKSLSNLTSPNAKAINLSFLLGSTSQNHGRRQLTSYSNSVVLTSLEMHLRNSYKSFLESLKPDLHGRFLDLFNSTMDGFCTFLEFTDFSLIRPFIDELMDISPENSARLVSQLIKSAFNINYFSLRPIPSNPLCQTKIWEELTDCIKAPLELFKFVQSFDTFIKFSHRSEFSSLLLEEMAGWMHFNRMKLPLVTIVDETQQEQMNRLLHQFEPFLSHLLKLYPLTNSNRTRKSILECIFILCLCNVRYELLDANGRFKSKIISQLKQLSPEEDAPILPSMCIFVLLVVRVRCLKFSEIGLVIEQLFSRMDHKTCYCSLEAFKIIIFDILSQFSRKSRISEDHKRILIQLKDGLLKIFSITFQLFPETSAEVWICLLHAFRDHFDSESLSIMSLDFITHYLKFYEKMAVSGGEFATPQNSPTRETTPQIDANEQYSFLNGHSSIKSNLLPNPTRQLFLHSALISQCLASTEL</sequence>
<dbReference type="Pfam" id="PF20926">
    <property type="entry name" value="Htt_N-HEAT_1"/>
    <property type="match status" value="1"/>
</dbReference>
<proteinExistence type="predicted"/>
<dbReference type="InterPro" id="IPR048411">
    <property type="entry name" value="Htt_N_HEAT_rpt-1"/>
</dbReference>
<accession>A0A915NA53</accession>
<name>A0A915NA53_MELJA</name>
<dbReference type="PANTHER" id="PTHR10170:SF10">
    <property type="entry name" value="HUNTINGTIN"/>
    <property type="match status" value="1"/>
</dbReference>
<dbReference type="WBParaSite" id="scaffold8397_cov317.g13019">
    <property type="protein sequence ID" value="scaffold8397_cov317.g13019"/>
    <property type="gene ID" value="scaffold8397_cov317.g13019"/>
</dbReference>
<dbReference type="InterPro" id="IPR016024">
    <property type="entry name" value="ARM-type_fold"/>
</dbReference>
<evidence type="ECO:0000313" key="1">
    <source>
        <dbReference type="Proteomes" id="UP000887561"/>
    </source>
</evidence>
<protein>
    <submittedName>
        <fullName evidence="2">Uncharacterized protein</fullName>
    </submittedName>
</protein>
<dbReference type="InterPro" id="IPR028426">
    <property type="entry name" value="Huntingtin_fam"/>
</dbReference>
<dbReference type="Gene3D" id="1.25.10.10">
    <property type="entry name" value="Leucine-rich Repeat Variant"/>
    <property type="match status" value="1"/>
</dbReference>
<dbReference type="GO" id="GO:0005737">
    <property type="term" value="C:cytoplasm"/>
    <property type="evidence" value="ECO:0007669"/>
    <property type="project" value="TreeGrafter"/>
</dbReference>
<dbReference type="Proteomes" id="UP000887561">
    <property type="component" value="Unplaced"/>
</dbReference>
<dbReference type="PANTHER" id="PTHR10170">
    <property type="entry name" value="HUNTINGTON DISEASE PROTEIN"/>
    <property type="match status" value="1"/>
</dbReference>
<keyword evidence="1" id="KW-1185">Reference proteome</keyword>